<sequence length="275" mass="30777">MAAASSLVGLLVGWLSCAALSSASAPHLCPATFNASVQPISMTDLYWEGEVFNTDIDQASQHSLYLQRFADDENLCHTGLHNNGDFTFENSLGHRSNIDHFFVNDVLIDGDACCTILNETANFSDQAALSLTLTLCVEKNAPAAHIAQTQLRWEEATEVYIKQPTGTSLLVLETIPLLYREAALVWKATWQQCGRPATDPVACIRRRTRALYHQDIKWVKNSDDLQSDRMVNALSANRSRDMWKEVKRKRIPIAPHSPSRLPQTLLVTYCQNIYL</sequence>
<protein>
    <submittedName>
        <fullName evidence="2">Uncharacterized protein</fullName>
    </submittedName>
</protein>
<keyword evidence="1" id="KW-0732">Signal</keyword>
<name>X1ZH80_CAPTE</name>
<evidence type="ECO:0000313" key="2">
    <source>
        <dbReference type="EnsemblMetazoa" id="CapteP184901"/>
    </source>
</evidence>
<dbReference type="HOGENOM" id="CLU_1012831_0_0_1"/>
<evidence type="ECO:0000313" key="3">
    <source>
        <dbReference type="Proteomes" id="UP000014760"/>
    </source>
</evidence>
<dbReference type="Proteomes" id="UP000014760">
    <property type="component" value="Unassembled WGS sequence"/>
</dbReference>
<accession>X1ZH80</accession>
<feature type="chain" id="PRO_5004948736" evidence="1">
    <location>
        <begin position="24"/>
        <end position="275"/>
    </location>
</feature>
<evidence type="ECO:0000256" key="1">
    <source>
        <dbReference type="SAM" id="SignalP"/>
    </source>
</evidence>
<dbReference type="EnsemblMetazoa" id="CapteT184901">
    <property type="protein sequence ID" value="CapteP184901"/>
    <property type="gene ID" value="CapteG184901"/>
</dbReference>
<dbReference type="AlphaFoldDB" id="X1ZH80"/>
<feature type="signal peptide" evidence="1">
    <location>
        <begin position="1"/>
        <end position="23"/>
    </location>
</feature>
<keyword evidence="3" id="KW-1185">Reference proteome</keyword>
<dbReference type="EMBL" id="AMQN01000431">
    <property type="status" value="NOT_ANNOTATED_CDS"/>
    <property type="molecule type" value="Genomic_DNA"/>
</dbReference>
<reference evidence="3" key="1">
    <citation type="submission" date="2012-12" db="EMBL/GenBank/DDBJ databases">
        <authorList>
            <person name="Hellsten U."/>
            <person name="Grimwood J."/>
            <person name="Chapman J.A."/>
            <person name="Shapiro H."/>
            <person name="Aerts A."/>
            <person name="Otillar R.P."/>
            <person name="Terry A.Y."/>
            <person name="Boore J.L."/>
            <person name="Simakov O."/>
            <person name="Marletaz F."/>
            <person name="Cho S.-J."/>
            <person name="Edsinger-Gonzales E."/>
            <person name="Havlak P."/>
            <person name="Kuo D.-H."/>
            <person name="Larsson T."/>
            <person name="Lv J."/>
            <person name="Arendt D."/>
            <person name="Savage R."/>
            <person name="Osoegawa K."/>
            <person name="de Jong P."/>
            <person name="Lindberg D.R."/>
            <person name="Seaver E.C."/>
            <person name="Weisblat D.A."/>
            <person name="Putnam N.H."/>
            <person name="Grigoriev I.V."/>
            <person name="Rokhsar D.S."/>
        </authorList>
    </citation>
    <scope>NUCLEOTIDE SEQUENCE</scope>
    <source>
        <strain evidence="3">I ESC-2004</strain>
    </source>
</reference>
<organism evidence="2 3">
    <name type="scientific">Capitella teleta</name>
    <name type="common">Polychaete worm</name>
    <dbReference type="NCBI Taxonomy" id="283909"/>
    <lineage>
        <taxon>Eukaryota</taxon>
        <taxon>Metazoa</taxon>
        <taxon>Spiralia</taxon>
        <taxon>Lophotrochozoa</taxon>
        <taxon>Annelida</taxon>
        <taxon>Polychaeta</taxon>
        <taxon>Sedentaria</taxon>
        <taxon>Scolecida</taxon>
        <taxon>Capitellidae</taxon>
        <taxon>Capitella</taxon>
    </lineage>
</organism>
<reference evidence="2" key="3">
    <citation type="submission" date="2015-06" db="UniProtKB">
        <authorList>
            <consortium name="EnsemblMetazoa"/>
        </authorList>
    </citation>
    <scope>IDENTIFICATION</scope>
</reference>
<proteinExistence type="predicted"/>
<reference evidence="3" key="2">
    <citation type="journal article" date="2013" name="Nature">
        <title>Insights into bilaterian evolution from three spiralian genomes.</title>
        <authorList>
            <person name="Simakov O."/>
            <person name="Marletaz F."/>
            <person name="Cho S.J."/>
            <person name="Edsinger-Gonzales E."/>
            <person name="Havlak P."/>
            <person name="Hellsten U."/>
            <person name="Kuo D.H."/>
            <person name="Larsson T."/>
            <person name="Lv J."/>
            <person name="Arendt D."/>
            <person name="Savage R."/>
            <person name="Osoegawa K."/>
            <person name="de Jong P."/>
            <person name="Grimwood J."/>
            <person name="Chapman J.A."/>
            <person name="Shapiro H."/>
            <person name="Aerts A."/>
            <person name="Otillar R.P."/>
            <person name="Terry A.Y."/>
            <person name="Boore J.L."/>
            <person name="Grigoriev I.V."/>
            <person name="Lindberg D.R."/>
            <person name="Seaver E.C."/>
            <person name="Weisblat D.A."/>
            <person name="Putnam N.H."/>
            <person name="Rokhsar D.S."/>
        </authorList>
    </citation>
    <scope>NUCLEOTIDE SEQUENCE</scope>
    <source>
        <strain evidence="3">I ESC-2004</strain>
    </source>
</reference>